<dbReference type="InterPro" id="IPR042460">
    <property type="entry name" value="DCN1-like_PONY"/>
</dbReference>
<dbReference type="OrthoDB" id="27198at2759"/>
<gene>
    <name evidence="3" type="ORF">METBISCDRAFT_25956</name>
</gene>
<dbReference type="GO" id="GO:0032182">
    <property type="term" value="F:ubiquitin-like protein binding"/>
    <property type="evidence" value="ECO:0007669"/>
    <property type="project" value="TreeGrafter"/>
</dbReference>
<protein>
    <recommendedName>
        <fullName evidence="1">Defective in cullin neddylation protein</fullName>
    </recommendedName>
</protein>
<dbReference type="InterPro" id="IPR005176">
    <property type="entry name" value="PONY_dom"/>
</dbReference>
<dbReference type="Pfam" id="PF14555">
    <property type="entry name" value="UBA_4"/>
    <property type="match status" value="1"/>
</dbReference>
<feature type="domain" description="DCUN1" evidence="2">
    <location>
        <begin position="68"/>
        <end position="267"/>
    </location>
</feature>
<name>A0A4P9ZGI7_9ASCO</name>
<dbReference type="GO" id="GO:0045116">
    <property type="term" value="P:protein neddylation"/>
    <property type="evidence" value="ECO:0007669"/>
    <property type="project" value="TreeGrafter"/>
</dbReference>
<dbReference type="Gene3D" id="1.10.238.10">
    <property type="entry name" value="EF-hand"/>
    <property type="match status" value="1"/>
</dbReference>
<dbReference type="Gene3D" id="1.10.8.10">
    <property type="entry name" value="DNA helicase RuvA subunit, C-terminal domain"/>
    <property type="match status" value="1"/>
</dbReference>
<dbReference type="GO" id="GO:0031624">
    <property type="term" value="F:ubiquitin conjugating enzyme binding"/>
    <property type="evidence" value="ECO:0007669"/>
    <property type="project" value="TreeGrafter"/>
</dbReference>
<dbReference type="GO" id="GO:0097602">
    <property type="term" value="F:cullin family protein binding"/>
    <property type="evidence" value="ECO:0007669"/>
    <property type="project" value="TreeGrafter"/>
</dbReference>
<dbReference type="EMBL" id="ML004433">
    <property type="protein sequence ID" value="RKP32206.1"/>
    <property type="molecule type" value="Genomic_DNA"/>
</dbReference>
<organism evidence="3 4">
    <name type="scientific">Metschnikowia bicuspidata</name>
    <dbReference type="NCBI Taxonomy" id="27322"/>
    <lineage>
        <taxon>Eukaryota</taxon>
        <taxon>Fungi</taxon>
        <taxon>Dikarya</taxon>
        <taxon>Ascomycota</taxon>
        <taxon>Saccharomycotina</taxon>
        <taxon>Pichiomycetes</taxon>
        <taxon>Metschnikowiaceae</taxon>
        <taxon>Metschnikowia</taxon>
    </lineage>
</organism>
<evidence type="ECO:0000313" key="3">
    <source>
        <dbReference type="EMBL" id="RKP32206.1"/>
    </source>
</evidence>
<evidence type="ECO:0000259" key="2">
    <source>
        <dbReference type="PROSITE" id="PS51229"/>
    </source>
</evidence>
<dbReference type="InterPro" id="IPR014764">
    <property type="entry name" value="DCN-prot"/>
</dbReference>
<dbReference type="GO" id="GO:0000151">
    <property type="term" value="C:ubiquitin ligase complex"/>
    <property type="evidence" value="ECO:0007669"/>
    <property type="project" value="TreeGrafter"/>
</dbReference>
<dbReference type="Proteomes" id="UP000268321">
    <property type="component" value="Unassembled WGS sequence"/>
</dbReference>
<evidence type="ECO:0000256" key="1">
    <source>
        <dbReference type="RuleBase" id="RU410713"/>
    </source>
</evidence>
<dbReference type="PANTHER" id="PTHR12281:SF31">
    <property type="entry name" value="DCN1-LIKE PROTEIN 3"/>
    <property type="match status" value="1"/>
</dbReference>
<dbReference type="AlphaFoldDB" id="A0A4P9ZGI7"/>
<accession>A0A4P9ZGI7</accession>
<sequence length="275" mass="31582">MVRTPPAHATSSPTESTRSFCATTGALSEIAALFLRSHAWDLEGALLAYYYSNRSGKNTKSDRDTASAAHRKVLASFDKYKDPDADIILIDGTLAYLEDLGIAPEHCWSLTLAYFLQSPHAGEFRRDSFVEAWMRVGVTSIPDMTRYIEQLHQQLTSTSAEFAKLYAYVFGFVRGPDRGVKTIDYKDAVSYWRLLFPECAFLANCTERLDQWYQFVEQVQNPVSRDLWDIFLRFVLEILCTDPLNLSSYDEMSVWHSMMDEYVEWLQENNLLGER</sequence>
<dbReference type="Pfam" id="PF03556">
    <property type="entry name" value="Cullin_binding"/>
    <property type="match status" value="1"/>
</dbReference>
<dbReference type="Gene3D" id="1.10.238.200">
    <property type="entry name" value="Cullin, PONY binding domain"/>
    <property type="match status" value="1"/>
</dbReference>
<dbReference type="PANTHER" id="PTHR12281">
    <property type="entry name" value="RP42 RELATED"/>
    <property type="match status" value="1"/>
</dbReference>
<evidence type="ECO:0000313" key="4">
    <source>
        <dbReference type="Proteomes" id="UP000268321"/>
    </source>
</evidence>
<proteinExistence type="predicted"/>
<keyword evidence="4" id="KW-1185">Reference proteome</keyword>
<dbReference type="PROSITE" id="PS51229">
    <property type="entry name" value="DCUN1"/>
    <property type="match status" value="1"/>
</dbReference>
<comment type="function">
    <text evidence="1">Neddylation of cullins play an essential role in the regulation of SCF-type complexes activity.</text>
</comment>
<reference evidence="4" key="1">
    <citation type="journal article" date="2018" name="Nat. Microbiol.">
        <title>Leveraging single-cell genomics to expand the fungal tree of life.</title>
        <authorList>
            <person name="Ahrendt S.R."/>
            <person name="Quandt C.A."/>
            <person name="Ciobanu D."/>
            <person name="Clum A."/>
            <person name="Salamov A."/>
            <person name="Andreopoulos B."/>
            <person name="Cheng J.F."/>
            <person name="Woyke T."/>
            <person name="Pelin A."/>
            <person name="Henrissat B."/>
            <person name="Reynolds N.K."/>
            <person name="Benny G.L."/>
            <person name="Smith M.E."/>
            <person name="James T.Y."/>
            <person name="Grigoriev I.V."/>
        </authorList>
    </citation>
    <scope>NUCLEOTIDE SEQUENCE [LARGE SCALE GENOMIC DNA]</scope>
    <source>
        <strain evidence="4">Baker2002</strain>
    </source>
</reference>